<evidence type="ECO:0000256" key="2">
    <source>
        <dbReference type="ARBA" id="ARBA00023125"/>
    </source>
</evidence>
<dbReference type="PANTHER" id="PTHR30349">
    <property type="entry name" value="PHAGE INTEGRASE-RELATED"/>
    <property type="match status" value="1"/>
</dbReference>
<evidence type="ECO:0000259" key="4">
    <source>
        <dbReference type="PROSITE" id="PS51898"/>
    </source>
</evidence>
<dbReference type="InterPro" id="IPR050090">
    <property type="entry name" value="Tyrosine_recombinase_XerCD"/>
</dbReference>
<dbReference type="STRING" id="158190.SpiGrapes_1107"/>
<feature type="domain" description="Tyr recombinase" evidence="4">
    <location>
        <begin position="103"/>
        <end position="308"/>
    </location>
</feature>
<evidence type="ECO:0000313" key="5">
    <source>
        <dbReference type="EMBL" id="AEV28928.1"/>
    </source>
</evidence>
<dbReference type="Proteomes" id="UP000005632">
    <property type="component" value="Chromosome"/>
</dbReference>
<protein>
    <submittedName>
        <fullName evidence="5">Site-specific recombinase XerD</fullName>
    </submittedName>
</protein>
<dbReference type="eggNOG" id="COG0582">
    <property type="taxonomic scope" value="Bacteria"/>
</dbReference>
<name>G8QS67_SPHPG</name>
<dbReference type="InterPro" id="IPR011010">
    <property type="entry name" value="DNA_brk_join_enz"/>
</dbReference>
<dbReference type="GO" id="GO:0003677">
    <property type="term" value="F:DNA binding"/>
    <property type="evidence" value="ECO:0007669"/>
    <property type="project" value="UniProtKB-KW"/>
</dbReference>
<proteinExistence type="inferred from homology"/>
<dbReference type="EMBL" id="CP003155">
    <property type="protein sequence ID" value="AEV28928.1"/>
    <property type="molecule type" value="Genomic_DNA"/>
</dbReference>
<dbReference type="GO" id="GO:0015074">
    <property type="term" value="P:DNA integration"/>
    <property type="evidence" value="ECO:0007669"/>
    <property type="project" value="InterPro"/>
</dbReference>
<dbReference type="AlphaFoldDB" id="G8QS67"/>
<accession>G8QS67</accession>
<evidence type="ECO:0000256" key="1">
    <source>
        <dbReference type="ARBA" id="ARBA00008857"/>
    </source>
</evidence>
<dbReference type="InterPro" id="IPR002104">
    <property type="entry name" value="Integrase_catalytic"/>
</dbReference>
<dbReference type="SUPFAM" id="SSF56349">
    <property type="entry name" value="DNA breaking-rejoining enzymes"/>
    <property type="match status" value="1"/>
</dbReference>
<dbReference type="GO" id="GO:0006310">
    <property type="term" value="P:DNA recombination"/>
    <property type="evidence" value="ECO:0007669"/>
    <property type="project" value="UniProtKB-KW"/>
</dbReference>
<dbReference type="OrthoDB" id="9766545at2"/>
<keyword evidence="7" id="KW-1185">Reference proteome</keyword>
<dbReference type="Pfam" id="PF00589">
    <property type="entry name" value="Phage_integrase"/>
    <property type="match status" value="1"/>
</dbReference>
<dbReference type="PANTHER" id="PTHR30349:SF41">
    <property type="entry name" value="INTEGRASE_RECOMBINASE PROTEIN MJ0367-RELATED"/>
    <property type="match status" value="1"/>
</dbReference>
<dbReference type="InterPro" id="IPR013762">
    <property type="entry name" value="Integrase-like_cat_sf"/>
</dbReference>
<comment type="similarity">
    <text evidence="1">Belongs to the 'phage' integrase family.</text>
</comment>
<dbReference type="Gene3D" id="1.10.443.10">
    <property type="entry name" value="Intergrase catalytic core"/>
    <property type="match status" value="1"/>
</dbReference>
<sequence>MSYISSLASRIERFDEHYMYSHKSGSLLFYTKMFDTYWDSHQYPPLLTKERLSGWICRLDEESVQRQVCRILLVRYLGRYLQSIGESDQYVLPYGICPKVPDYVPYFFAEDELRKLFSDEVMGSLHPVSQAMSRQYVLPQLFSTIHCCGLRPGEARKLLVGDVDLEHGWLDIKGTKTYRDRRLPIGEMLLLELKQYDLIMQKRLPERKYFFPTKANDSYKCSSLSIAFSHILRDAGIGQSSNGNNARLYDLRHHFVFRNINTWIEDGKDVYALLPYLRLYLGHSCIENTEYYLHWVPEFFPVFERLYGKLGDNLPEVSHG</sequence>
<reference evidence="5 7" key="1">
    <citation type="submission" date="2011-11" db="EMBL/GenBank/DDBJ databases">
        <title>Complete sequence of Spirochaeta sp. grapes.</title>
        <authorList>
            <consortium name="US DOE Joint Genome Institute"/>
            <person name="Lucas S."/>
            <person name="Han J."/>
            <person name="Lapidus A."/>
            <person name="Cheng J.-F."/>
            <person name="Goodwin L."/>
            <person name="Pitluck S."/>
            <person name="Peters L."/>
            <person name="Ovchinnikova G."/>
            <person name="Munk A.C."/>
            <person name="Detter J.C."/>
            <person name="Han C."/>
            <person name="Tapia R."/>
            <person name="Land M."/>
            <person name="Hauser L."/>
            <person name="Kyrpides N."/>
            <person name="Ivanova N."/>
            <person name="Pagani I."/>
            <person name="Ritalahtilisa K."/>
            <person name="Loeffler F."/>
            <person name="Woyke T."/>
        </authorList>
    </citation>
    <scope>NUCLEOTIDE SEQUENCE [LARGE SCALE GENOMIC DNA]</scope>
    <source>
        <strain evidence="7">ATCC BAA-1885 / DSM 22778 / Grapes</strain>
        <strain evidence="5">Grapes</strain>
    </source>
</reference>
<dbReference type="KEGG" id="sgp:SpiGrapes_1107"/>
<dbReference type="PROSITE" id="PS51898">
    <property type="entry name" value="TYR_RECOMBINASE"/>
    <property type="match status" value="1"/>
</dbReference>
<gene>
    <name evidence="5" type="ordered locus">SpiGrapes_1107</name>
    <name evidence="6" type="ordered locus">SpiGrapes_1653</name>
</gene>
<dbReference type="HOGENOM" id="CLU_027562_10_1_12"/>
<evidence type="ECO:0000256" key="3">
    <source>
        <dbReference type="ARBA" id="ARBA00023172"/>
    </source>
</evidence>
<evidence type="ECO:0000313" key="7">
    <source>
        <dbReference type="Proteomes" id="UP000005632"/>
    </source>
</evidence>
<organism evidence="5 7">
    <name type="scientific">Sphaerochaeta pleomorpha (strain ATCC BAA-1885 / DSM 22778 / Grapes)</name>
    <dbReference type="NCBI Taxonomy" id="158190"/>
    <lineage>
        <taxon>Bacteria</taxon>
        <taxon>Pseudomonadati</taxon>
        <taxon>Spirochaetota</taxon>
        <taxon>Spirochaetia</taxon>
        <taxon>Spirochaetales</taxon>
        <taxon>Sphaerochaetaceae</taxon>
        <taxon>Sphaerochaeta</taxon>
    </lineage>
</organism>
<dbReference type="KEGG" id="sgp:SpiGrapes_1653"/>
<keyword evidence="3" id="KW-0233">DNA recombination</keyword>
<dbReference type="EMBL" id="CP003155">
    <property type="protein sequence ID" value="AEV29457.1"/>
    <property type="molecule type" value="Genomic_DNA"/>
</dbReference>
<dbReference type="RefSeq" id="WP_014269777.1">
    <property type="nucleotide sequence ID" value="NC_016633.1"/>
</dbReference>
<keyword evidence="2" id="KW-0238">DNA-binding</keyword>
<evidence type="ECO:0000313" key="6">
    <source>
        <dbReference type="EMBL" id="AEV29457.1"/>
    </source>
</evidence>